<evidence type="ECO:0000313" key="1">
    <source>
        <dbReference type="EMBL" id="UVA79412.1"/>
    </source>
</evidence>
<dbReference type="EMBL" id="CP102780">
    <property type="protein sequence ID" value="UVA79412.1"/>
    <property type="molecule type" value="Genomic_DNA"/>
</dbReference>
<sequence>MRLHPIAHTGQSQSPIEIIRAALRAAALAHSDRDALDILGDAMLSLAGAPPMGEHAFPAIAEKSVEVRHG</sequence>
<organism evidence="1 2">
    <name type="scientific">Pandoraea commovens</name>
    <dbReference type="NCBI Taxonomy" id="2508289"/>
    <lineage>
        <taxon>Bacteria</taxon>
        <taxon>Pseudomonadati</taxon>
        <taxon>Pseudomonadota</taxon>
        <taxon>Betaproteobacteria</taxon>
        <taxon>Burkholderiales</taxon>
        <taxon>Burkholderiaceae</taxon>
        <taxon>Pandoraea</taxon>
    </lineage>
</organism>
<evidence type="ECO:0000313" key="2">
    <source>
        <dbReference type="Proteomes" id="UP001058980"/>
    </source>
</evidence>
<proteinExistence type="predicted"/>
<dbReference type="RefSeq" id="WP_257958886.1">
    <property type="nucleotide sequence ID" value="NZ_CP102780.1"/>
</dbReference>
<accession>A0ABY5QF45</accession>
<keyword evidence="2" id="KW-1185">Reference proteome</keyword>
<dbReference type="Proteomes" id="UP001058980">
    <property type="component" value="Chromosome"/>
</dbReference>
<protein>
    <submittedName>
        <fullName evidence="1">Uncharacterized protein</fullName>
    </submittedName>
</protein>
<reference evidence="1" key="1">
    <citation type="submission" date="2022-08" db="EMBL/GenBank/DDBJ databases">
        <title>Multi-unit outbreak of Pandoraea commovens among non-cystic fibrosis intensive care patients from 2019 to 2021 in Berlin, Germany.</title>
        <authorList>
            <person name="Menzel P."/>
        </authorList>
    </citation>
    <scope>NUCLEOTIDE SEQUENCE</scope>
    <source>
        <strain evidence="1">LB-19-202-79</strain>
    </source>
</reference>
<name>A0ABY5QF45_9BURK</name>
<gene>
    <name evidence="1" type="ORF">NTU39_26085</name>
</gene>